<gene>
    <name evidence="2" type="ORF">Pflav_038260</name>
</gene>
<reference evidence="2 3" key="1">
    <citation type="submission" date="2020-03" db="EMBL/GenBank/DDBJ databases">
        <title>Whole genome shotgun sequence of Phytohabitans flavus NBRC 107702.</title>
        <authorList>
            <person name="Komaki H."/>
            <person name="Tamura T."/>
        </authorList>
    </citation>
    <scope>NUCLEOTIDE SEQUENCE [LARGE SCALE GENOMIC DNA]</scope>
    <source>
        <strain evidence="2 3">NBRC 107702</strain>
    </source>
</reference>
<reference evidence="2 3" key="2">
    <citation type="submission" date="2020-03" db="EMBL/GenBank/DDBJ databases">
        <authorList>
            <person name="Ichikawa N."/>
            <person name="Kimura A."/>
            <person name="Kitahashi Y."/>
            <person name="Uohara A."/>
        </authorList>
    </citation>
    <scope>NUCLEOTIDE SEQUENCE [LARGE SCALE GENOMIC DNA]</scope>
    <source>
        <strain evidence="2 3">NBRC 107702</strain>
    </source>
</reference>
<evidence type="ECO:0000259" key="1">
    <source>
        <dbReference type="Pfam" id="PF13191"/>
    </source>
</evidence>
<protein>
    <recommendedName>
        <fullName evidence="1">Orc1-like AAA ATPase domain-containing protein</fullName>
    </recommendedName>
</protein>
<feature type="domain" description="Orc1-like AAA ATPase" evidence="1">
    <location>
        <begin position="5"/>
        <end position="77"/>
    </location>
</feature>
<organism evidence="2 3">
    <name type="scientific">Phytohabitans flavus</name>
    <dbReference type="NCBI Taxonomy" id="1076124"/>
    <lineage>
        <taxon>Bacteria</taxon>
        <taxon>Bacillati</taxon>
        <taxon>Actinomycetota</taxon>
        <taxon>Actinomycetes</taxon>
        <taxon>Micromonosporales</taxon>
        <taxon>Micromonosporaceae</taxon>
    </lineage>
</organism>
<sequence>MDAWPFVGRDGELAAIERAFGGSDVDAVVVAGPSGVGKTALAREALKRLRAAGCQVEWAAGTRAAASVPFGAVAQLVPADWHPVGGPPGVLRAVAGQVGAGVAAAAWCSGSTTRTCSTTPQRRSSRTWWPSGWRSRC</sequence>
<dbReference type="KEGG" id="pfla:Pflav_038260"/>
<name>A0A6F8XUB1_9ACTN</name>
<dbReference type="SUPFAM" id="SSF52540">
    <property type="entry name" value="P-loop containing nucleoside triphosphate hydrolases"/>
    <property type="match status" value="1"/>
</dbReference>
<dbReference type="RefSeq" id="WP_232072698.1">
    <property type="nucleotide sequence ID" value="NZ_AP022870.1"/>
</dbReference>
<dbReference type="Pfam" id="PF13191">
    <property type="entry name" value="AAA_16"/>
    <property type="match status" value="1"/>
</dbReference>
<keyword evidence="3" id="KW-1185">Reference proteome</keyword>
<dbReference type="AlphaFoldDB" id="A0A6F8XUB1"/>
<dbReference type="Proteomes" id="UP000502508">
    <property type="component" value="Chromosome"/>
</dbReference>
<accession>A0A6F8XUB1</accession>
<dbReference type="InterPro" id="IPR041664">
    <property type="entry name" value="AAA_16"/>
</dbReference>
<evidence type="ECO:0000313" key="2">
    <source>
        <dbReference type="EMBL" id="BCB77416.1"/>
    </source>
</evidence>
<dbReference type="InterPro" id="IPR027417">
    <property type="entry name" value="P-loop_NTPase"/>
</dbReference>
<evidence type="ECO:0000313" key="3">
    <source>
        <dbReference type="Proteomes" id="UP000502508"/>
    </source>
</evidence>
<dbReference type="Gene3D" id="3.40.50.300">
    <property type="entry name" value="P-loop containing nucleotide triphosphate hydrolases"/>
    <property type="match status" value="1"/>
</dbReference>
<dbReference type="EMBL" id="AP022870">
    <property type="protein sequence ID" value="BCB77416.1"/>
    <property type="molecule type" value="Genomic_DNA"/>
</dbReference>
<proteinExistence type="predicted"/>